<dbReference type="EMBL" id="SPLM01000144">
    <property type="protein sequence ID" value="TMW57624.1"/>
    <property type="molecule type" value="Genomic_DNA"/>
</dbReference>
<reference evidence="3" key="1">
    <citation type="submission" date="2019-03" db="EMBL/GenBank/DDBJ databases">
        <title>Long read genome sequence of the mycoparasitic Pythium oligandrum ATCC 38472 isolated from sugarbeet rhizosphere.</title>
        <authorList>
            <person name="Gaulin E."/>
        </authorList>
    </citation>
    <scope>NUCLEOTIDE SEQUENCE</scope>
    <source>
        <strain evidence="3">ATCC 38472_TT</strain>
    </source>
</reference>
<dbReference type="GO" id="GO:0031209">
    <property type="term" value="C:SCAR complex"/>
    <property type="evidence" value="ECO:0007669"/>
    <property type="project" value="TreeGrafter"/>
</dbReference>
<comment type="caution">
    <text evidence="3">The sequence shown here is derived from an EMBL/GenBank/DDBJ whole genome shotgun (WGS) entry which is preliminary data.</text>
</comment>
<feature type="region of interest" description="Disordered" evidence="2">
    <location>
        <begin position="1172"/>
        <end position="1191"/>
    </location>
</feature>
<evidence type="ECO:0000313" key="3">
    <source>
        <dbReference type="EMBL" id="TMW57624.1"/>
    </source>
</evidence>
<proteinExistence type="inferred from homology"/>
<organism evidence="3 4">
    <name type="scientific">Pythium oligandrum</name>
    <name type="common">Mycoparasitic fungus</name>
    <dbReference type="NCBI Taxonomy" id="41045"/>
    <lineage>
        <taxon>Eukaryota</taxon>
        <taxon>Sar</taxon>
        <taxon>Stramenopiles</taxon>
        <taxon>Oomycota</taxon>
        <taxon>Peronosporomycetes</taxon>
        <taxon>Pythiales</taxon>
        <taxon>Pythiaceae</taxon>
        <taxon>Pythium</taxon>
    </lineage>
</organism>
<accession>A0A8K1C6Q8</accession>
<evidence type="ECO:0000256" key="2">
    <source>
        <dbReference type="SAM" id="MobiDB-lite"/>
    </source>
</evidence>
<dbReference type="AlphaFoldDB" id="A0A8K1C6Q8"/>
<evidence type="ECO:0000256" key="1">
    <source>
        <dbReference type="ARBA" id="ARBA00037947"/>
    </source>
</evidence>
<dbReference type="Pfam" id="PF09735">
    <property type="entry name" value="Nckap1"/>
    <property type="match status" value="1"/>
</dbReference>
<comment type="similarity">
    <text evidence="1">Belongs to the HEM-1/HEM-2 family.</text>
</comment>
<keyword evidence="4" id="KW-1185">Reference proteome</keyword>
<name>A0A8K1C6Q8_PYTOL</name>
<dbReference type="PANTHER" id="PTHR12093">
    <property type="entry name" value="NCK-ASSOCIATED PROTEIN 1"/>
    <property type="match status" value="1"/>
</dbReference>
<sequence length="1212" mass="135511">MASSLLDELPCLLDEADELMARLSFNMNVLLPTVVAKGKKAVILDEDDSNPFTLRQHLADVDVEGIIKAFSKYFLATPTGITEKLQALLPSKPVQQHALQSLVAKIFHLIKRVYQWQQAAWEVLINFFVDSSHLTFDKHRLLASLLLNVVTKSVKLHLLWTSYPTISGVLALHAYLHSTKESSSESSTSADPSAQFHDPLHQPEYRLREFVLCFGTNPLIKIQQDLQQHERADDISRNLLELMLSCFDCYVGCHDLAHIQNQGLFDIASCFQGEYAASSLYQDLLALPQLEEWVLCVALCLPQHWKATAVRNASWQLWDFVQLVAQDRLVIFVHRDYVVNIHDLLSQQLHSALASASGPAQLSALQPLKATLRQLSKRAVRCAAAKRHERRVFVLWFLRNGVRLLEHNSALVAPLLPMLLAACALGRDEVEWLLAHYMNGASKLSPGYLKSKHFQRVATMYTLDPSVLIEVIAHYHRLRHLIEEKNHFVTRYYRLFLARADCEAIAYELQVILAKAPPNETQDGLDSHVATMLESFSDHSRFQIAPDAPAFASWRREWYQLSIYLLMSGASVPQSLSMLLDRACRHATYVQSLDRMLDRAVGFSKCWWHAEGLQHAFQRQLAHGDAGQAMSVLCMFNDLLGGQFALDEVIEVAESSLELALMDDQVVQMKTILGEALERVIKEAVVQEMALGAKLSPLDVIERMKLPKKHAGSSDKATKSASNQETTTTMMLLTPGMESRLPATSDPATESAAPLKTARKRLGALADALHSVMVSQSGELGLCELVERQVTRFVLSFLHGLITSDASEVATQCFLLKRSWSSALLYWQNLLRCVQSLFGLSERVDLPSLITTTLTTECQSDLDPRRIVLAAHDAARPSGSSNGDSSIVHWKLVDRIAVFYVSMLSTKCLSPGPGRGRPRWLASSVTHSFVLPPGNESTEMDPVKSTSPSALRKLMGIIGFSGMTVVRAAVEEYAAIHAKTLYECLEKDKIALIRLRLAFPEDQSEIQMAISIMDGLDRIIQILLRIGSAVFFIQQLDRLCPEDSTDKWIRRSQEAWGYPLSTHIQATWNLLPWAFVAGFHHGIWEKSVYLRELDATETNVHLLGCALGFLVRVFEPSMHADSKEDPAAQGREERRYVVQLVSQGVLSMRRVSPRYPSVAMLAVIHSFANTLSEAPSHPEGPASDESVEDRANTELHSWLPHALLEMALDTSA</sequence>
<evidence type="ECO:0000313" key="4">
    <source>
        <dbReference type="Proteomes" id="UP000794436"/>
    </source>
</evidence>
<dbReference type="OrthoDB" id="548214at2759"/>
<dbReference type="Proteomes" id="UP000794436">
    <property type="component" value="Unassembled WGS sequence"/>
</dbReference>
<dbReference type="PANTHER" id="PTHR12093:SF10">
    <property type="entry name" value="MEMBRANE-ASSOCIATED PROTEIN HEM"/>
    <property type="match status" value="1"/>
</dbReference>
<dbReference type="GO" id="GO:0030866">
    <property type="term" value="P:cortical actin cytoskeleton organization"/>
    <property type="evidence" value="ECO:0007669"/>
    <property type="project" value="TreeGrafter"/>
</dbReference>
<dbReference type="InterPro" id="IPR019137">
    <property type="entry name" value="Nck-associated_protein-1"/>
</dbReference>
<protein>
    <submittedName>
        <fullName evidence="3">Uncharacterized protein</fullName>
    </submittedName>
</protein>
<dbReference type="GO" id="GO:0000902">
    <property type="term" value="P:cell morphogenesis"/>
    <property type="evidence" value="ECO:0007669"/>
    <property type="project" value="TreeGrafter"/>
</dbReference>
<dbReference type="GO" id="GO:0030031">
    <property type="term" value="P:cell projection assembly"/>
    <property type="evidence" value="ECO:0007669"/>
    <property type="project" value="TreeGrafter"/>
</dbReference>
<dbReference type="GO" id="GO:0016477">
    <property type="term" value="P:cell migration"/>
    <property type="evidence" value="ECO:0007669"/>
    <property type="project" value="TreeGrafter"/>
</dbReference>
<feature type="region of interest" description="Disordered" evidence="2">
    <location>
        <begin position="707"/>
        <end position="726"/>
    </location>
</feature>
<gene>
    <name evidence="3" type="ORF">Poli38472_003549</name>
</gene>